<dbReference type="CDD" id="cd01734">
    <property type="entry name" value="YlxS_C"/>
    <property type="match status" value="1"/>
</dbReference>
<dbReference type="EMBL" id="CAFAAB010000003">
    <property type="protein sequence ID" value="CAB4773694.1"/>
    <property type="molecule type" value="Genomic_DNA"/>
</dbReference>
<name>A0A6J6VQA2_9ZZZZ</name>
<dbReference type="AlphaFoldDB" id="A0A6J6VQA2"/>
<dbReference type="SUPFAM" id="SSF75420">
    <property type="entry name" value="YhbC-like, N-terminal domain"/>
    <property type="match status" value="1"/>
</dbReference>
<evidence type="ECO:0000313" key="5">
    <source>
        <dbReference type="EMBL" id="CAB4773694.1"/>
    </source>
</evidence>
<reference evidence="5" key="1">
    <citation type="submission" date="2020-05" db="EMBL/GenBank/DDBJ databases">
        <authorList>
            <person name="Chiriac C."/>
            <person name="Salcher M."/>
            <person name="Ghai R."/>
            <person name="Kavagutti S V."/>
        </authorList>
    </citation>
    <scope>NUCLEOTIDE SEQUENCE</scope>
</reference>
<dbReference type="Gene3D" id="2.30.30.180">
    <property type="entry name" value="Ribosome maturation factor RimP, C-terminal domain"/>
    <property type="match status" value="1"/>
</dbReference>
<keyword evidence="1" id="KW-0963">Cytoplasm</keyword>
<organism evidence="5">
    <name type="scientific">freshwater metagenome</name>
    <dbReference type="NCBI Taxonomy" id="449393"/>
    <lineage>
        <taxon>unclassified sequences</taxon>
        <taxon>metagenomes</taxon>
        <taxon>ecological metagenomes</taxon>
    </lineage>
</organism>
<dbReference type="Pfam" id="PF02576">
    <property type="entry name" value="RimP_N"/>
    <property type="match status" value="1"/>
</dbReference>
<dbReference type="InterPro" id="IPR035956">
    <property type="entry name" value="RimP_N_sf"/>
</dbReference>
<dbReference type="InterPro" id="IPR003728">
    <property type="entry name" value="Ribosome_maturation_RimP"/>
</dbReference>
<dbReference type="Gene3D" id="3.30.300.70">
    <property type="entry name" value="RimP-like superfamily, N-terminal"/>
    <property type="match status" value="1"/>
</dbReference>
<feature type="domain" description="Ribosome maturation factor RimP C-terminal" evidence="4">
    <location>
        <begin position="78"/>
        <end position="144"/>
    </location>
</feature>
<dbReference type="HAMAP" id="MF_01077">
    <property type="entry name" value="RimP"/>
    <property type="match status" value="1"/>
</dbReference>
<sequence>MVDLTTPISALLLPLGLDLYDLEFTKGSLNVTVNKDGGVDVDSLAKANRTISEWLDENDPFPGRYTLDVSSPGLERRLRTSTHFTTAIGTLVTLREMRKGEATRRLEGELVSVTGNTIVLRDNSLGEISIDIDNVERARTVFVWGATAKPTPSKGRPQTSSKGRK</sequence>
<evidence type="ECO:0000259" key="4">
    <source>
        <dbReference type="Pfam" id="PF17384"/>
    </source>
</evidence>
<evidence type="ECO:0000259" key="3">
    <source>
        <dbReference type="Pfam" id="PF02576"/>
    </source>
</evidence>
<dbReference type="PANTHER" id="PTHR33867:SF1">
    <property type="entry name" value="RIBOSOME MATURATION FACTOR RIMP"/>
    <property type="match status" value="1"/>
</dbReference>
<evidence type="ECO:0000256" key="1">
    <source>
        <dbReference type="ARBA" id="ARBA00022490"/>
    </source>
</evidence>
<keyword evidence="2" id="KW-0690">Ribosome biogenesis</keyword>
<proteinExistence type="inferred from homology"/>
<dbReference type="GO" id="GO:0000028">
    <property type="term" value="P:ribosomal small subunit assembly"/>
    <property type="evidence" value="ECO:0007669"/>
    <property type="project" value="TreeGrafter"/>
</dbReference>
<dbReference type="InterPro" id="IPR028998">
    <property type="entry name" value="RimP_C"/>
</dbReference>
<dbReference type="PANTHER" id="PTHR33867">
    <property type="entry name" value="RIBOSOME MATURATION FACTOR RIMP"/>
    <property type="match status" value="1"/>
</dbReference>
<dbReference type="SUPFAM" id="SSF74942">
    <property type="entry name" value="YhbC-like, C-terminal domain"/>
    <property type="match status" value="1"/>
</dbReference>
<dbReference type="GO" id="GO:0005829">
    <property type="term" value="C:cytosol"/>
    <property type="evidence" value="ECO:0007669"/>
    <property type="project" value="TreeGrafter"/>
</dbReference>
<feature type="domain" description="Ribosome maturation factor RimP N-terminal" evidence="3">
    <location>
        <begin position="10"/>
        <end position="75"/>
    </location>
</feature>
<dbReference type="Pfam" id="PF17384">
    <property type="entry name" value="DUF150_C"/>
    <property type="match status" value="1"/>
</dbReference>
<accession>A0A6J6VQA2</accession>
<dbReference type="GO" id="GO:0006412">
    <property type="term" value="P:translation"/>
    <property type="evidence" value="ECO:0007669"/>
    <property type="project" value="TreeGrafter"/>
</dbReference>
<protein>
    <submittedName>
        <fullName evidence="5">Unannotated protein</fullName>
    </submittedName>
</protein>
<evidence type="ECO:0000256" key="2">
    <source>
        <dbReference type="ARBA" id="ARBA00022517"/>
    </source>
</evidence>
<dbReference type="InterPro" id="IPR036847">
    <property type="entry name" value="RimP_C_sf"/>
</dbReference>
<dbReference type="InterPro" id="IPR028989">
    <property type="entry name" value="RimP_N"/>
</dbReference>
<gene>
    <name evidence="5" type="ORF">UFOPK2958_00062</name>
</gene>